<feature type="compositionally biased region" description="Acidic residues" evidence="5">
    <location>
        <begin position="930"/>
        <end position="991"/>
    </location>
</feature>
<keyword evidence="4" id="KW-0175">Coiled coil</keyword>
<evidence type="ECO:0000256" key="5">
    <source>
        <dbReference type="SAM" id="MobiDB-lite"/>
    </source>
</evidence>
<dbReference type="Proteomes" id="UP001278500">
    <property type="component" value="Unassembled WGS sequence"/>
</dbReference>
<feature type="compositionally biased region" description="Low complexity" evidence="5">
    <location>
        <begin position="452"/>
        <end position="465"/>
    </location>
</feature>
<dbReference type="PANTHER" id="PTHR23193">
    <property type="entry name" value="NUCLEAR PORE COMPLEX PROTEIN NUP"/>
    <property type="match status" value="1"/>
</dbReference>
<keyword evidence="3" id="KW-0539">Nucleus</keyword>
<feature type="domain" description="Nucleoporin Nup159/Nup146 N-terminal" evidence="6">
    <location>
        <begin position="50"/>
        <end position="424"/>
    </location>
</feature>
<feature type="compositionally biased region" description="Polar residues" evidence="5">
    <location>
        <begin position="1008"/>
        <end position="1033"/>
    </location>
</feature>
<evidence type="ECO:0000256" key="1">
    <source>
        <dbReference type="ARBA" id="ARBA00004123"/>
    </source>
</evidence>
<proteinExistence type="predicted"/>
<feature type="region of interest" description="Disordered" evidence="5">
    <location>
        <begin position="1404"/>
        <end position="1509"/>
    </location>
</feature>
<accession>A0AAE0JSI6</accession>
<evidence type="ECO:0000256" key="4">
    <source>
        <dbReference type="SAM" id="Coils"/>
    </source>
</evidence>
<gene>
    <name evidence="7" type="ORF">B0H65DRAFT_414263</name>
</gene>
<dbReference type="InterPro" id="IPR026054">
    <property type="entry name" value="Nucleoporin"/>
</dbReference>
<name>A0AAE0JSI6_9PEZI</name>
<feature type="region of interest" description="Disordered" evidence="5">
    <location>
        <begin position="1064"/>
        <end position="1123"/>
    </location>
</feature>
<dbReference type="GO" id="GO:0008139">
    <property type="term" value="F:nuclear localization sequence binding"/>
    <property type="evidence" value="ECO:0007669"/>
    <property type="project" value="TreeGrafter"/>
</dbReference>
<feature type="coiled-coil region" evidence="4">
    <location>
        <begin position="1270"/>
        <end position="1297"/>
    </location>
</feature>
<feature type="compositionally biased region" description="Basic and acidic residues" evidence="5">
    <location>
        <begin position="1493"/>
        <end position="1502"/>
    </location>
</feature>
<reference evidence="7" key="1">
    <citation type="journal article" date="2023" name="Mol. Phylogenet. Evol.">
        <title>Genome-scale phylogeny and comparative genomics of the fungal order Sordariales.</title>
        <authorList>
            <person name="Hensen N."/>
            <person name="Bonometti L."/>
            <person name="Westerberg I."/>
            <person name="Brannstrom I.O."/>
            <person name="Guillou S."/>
            <person name="Cros-Aarteil S."/>
            <person name="Calhoun S."/>
            <person name="Haridas S."/>
            <person name="Kuo A."/>
            <person name="Mondo S."/>
            <person name="Pangilinan J."/>
            <person name="Riley R."/>
            <person name="LaButti K."/>
            <person name="Andreopoulos B."/>
            <person name="Lipzen A."/>
            <person name="Chen C."/>
            <person name="Yan M."/>
            <person name="Daum C."/>
            <person name="Ng V."/>
            <person name="Clum A."/>
            <person name="Steindorff A."/>
            <person name="Ohm R.A."/>
            <person name="Martin F."/>
            <person name="Silar P."/>
            <person name="Natvig D.O."/>
            <person name="Lalanne C."/>
            <person name="Gautier V."/>
            <person name="Ament-Velasquez S.L."/>
            <person name="Kruys A."/>
            <person name="Hutchinson M.I."/>
            <person name="Powell A.J."/>
            <person name="Barry K."/>
            <person name="Miller A.N."/>
            <person name="Grigoriev I.V."/>
            <person name="Debuchy R."/>
            <person name="Gladieux P."/>
            <person name="Hiltunen Thoren M."/>
            <person name="Johannesson H."/>
        </authorList>
    </citation>
    <scope>NUCLEOTIDE SEQUENCE</scope>
    <source>
        <strain evidence="7">CBS 560.94</strain>
    </source>
</reference>
<dbReference type="EMBL" id="JAUEPP010000001">
    <property type="protein sequence ID" value="KAK3356244.1"/>
    <property type="molecule type" value="Genomic_DNA"/>
</dbReference>
<evidence type="ECO:0000313" key="8">
    <source>
        <dbReference type="Proteomes" id="UP001278500"/>
    </source>
</evidence>
<feature type="compositionally biased region" description="Polar residues" evidence="5">
    <location>
        <begin position="863"/>
        <end position="872"/>
    </location>
</feature>
<dbReference type="PANTHER" id="PTHR23193:SF23">
    <property type="entry name" value="NUCLEAR PORE COMPLEX PROTEIN NUP153"/>
    <property type="match status" value="1"/>
</dbReference>
<evidence type="ECO:0000256" key="2">
    <source>
        <dbReference type="ARBA" id="ARBA00022448"/>
    </source>
</evidence>
<protein>
    <submittedName>
        <fullName evidence="7">Nuclear pore complex protein</fullName>
    </submittedName>
</protein>
<reference evidence="7" key="2">
    <citation type="submission" date="2023-06" db="EMBL/GenBank/DDBJ databases">
        <authorList>
            <consortium name="Lawrence Berkeley National Laboratory"/>
            <person name="Haridas S."/>
            <person name="Hensen N."/>
            <person name="Bonometti L."/>
            <person name="Westerberg I."/>
            <person name="Brannstrom I.O."/>
            <person name="Guillou S."/>
            <person name="Cros-Aarteil S."/>
            <person name="Calhoun S."/>
            <person name="Kuo A."/>
            <person name="Mondo S."/>
            <person name="Pangilinan J."/>
            <person name="Riley R."/>
            <person name="Labutti K."/>
            <person name="Andreopoulos B."/>
            <person name="Lipzen A."/>
            <person name="Chen C."/>
            <person name="Yanf M."/>
            <person name="Daum C."/>
            <person name="Ng V."/>
            <person name="Clum A."/>
            <person name="Steindorff A."/>
            <person name="Ohm R."/>
            <person name="Martin F."/>
            <person name="Silar P."/>
            <person name="Natvig D."/>
            <person name="Lalanne C."/>
            <person name="Gautier V."/>
            <person name="Ament-Velasquez S.L."/>
            <person name="Kruys A."/>
            <person name="Hutchinson M.I."/>
            <person name="Powell A.J."/>
            <person name="Barry K."/>
            <person name="Miller A.N."/>
            <person name="Grigoriev I.V."/>
            <person name="Debuchy R."/>
            <person name="Gladieux P."/>
            <person name="Thoren M.H."/>
            <person name="Johannesson H."/>
        </authorList>
    </citation>
    <scope>NUCLEOTIDE SEQUENCE</scope>
    <source>
        <strain evidence="7">CBS 560.94</strain>
    </source>
</reference>
<dbReference type="Pfam" id="PF16755">
    <property type="entry name" value="Beta-prop_NUP159_NUP214"/>
    <property type="match status" value="1"/>
</dbReference>
<dbReference type="GO" id="GO:0006606">
    <property type="term" value="P:protein import into nucleus"/>
    <property type="evidence" value="ECO:0007669"/>
    <property type="project" value="TreeGrafter"/>
</dbReference>
<feature type="region of interest" description="Disordered" evidence="5">
    <location>
        <begin position="665"/>
        <end position="1033"/>
    </location>
</feature>
<feature type="coiled-coil region" evidence="4">
    <location>
        <begin position="1323"/>
        <end position="1350"/>
    </location>
</feature>
<dbReference type="GeneID" id="87861058"/>
<sequence length="1531" mass="161973">MAFAFGNQSGAAGGATEGPALEVIQTEGLGFLAINGEAKVQLTTKWNPAPAPTASLLSVASHKGLVAAAGPDAFIISTTESVRKGFEAEQPADGDIRPFTPQATIPMPLRVSQLSFTADEKYLVLSAEEGGGLAVYDVDALSNGTTQSAFEISTNGEALRSLIPNPAPEFAHFCAVITTNGNLYMANLNERQLVSGANGPTLRSQVSCASWSTRGKQLVAGMADGSIIQMTPDGAEKAHIPKPPSLGDYYVSSLVWLENHVFLVIHNPTSGQDPSVYHIITRQQQPNAQATFTYNKMTDPVEPFGAEKAPHHTVLRLKDFPPNLTDLLLVSSTATESIGLLTRSKTPLASDKPVVNAFTTTEFADDTKRALLPMSEDMTETFPVGTSLDLSAKDKVYKPIPTDEINESPGPLPGLWVLNNDGVLSAWWVVYNESIRNGTTYPGLAVMDSNKPAQPAQQAQQAQPQSAFGASTTTAPAFGSSTTAAPAFGSSAFGVAPSLGAKTSSWGGGGAAAPAFGSSSFGSAPAAAAPAFGAPSALGGPAVAPAFGQSSMIGMGVKASPWASGGTSTGSAGTSGKVFGGGAASSSGGFASFASTPTPFTSFAGKSEGSAFGSLAGNNSGGSIFGSKPAESKSIEVSMDSDTAFPPPAAKPAGGSTFGSSPFVLGTTFKADPKTANDNEEPSEKKGGSLFGSGFGLSLNEPAAAETKDETMESAAPTPVTEKPKSIFNVESTTPAGTPAPNNIFGAPKPPGSGFSNVFGAPKTEESKPKPLTDLFGKPKTEESAAKPNPFAAPLKSETKPNPFAAPLKSEMQPKSFAEALKLATPPKVKEEDTEDKENLANIPEAPLPPETTSKTDFLPGESSASSITDTLETAPKVKSDDAPLPPDFLSSKAKPAGKKAEDAPLPPDTPVKTQDLPKLPHVPWSPSKEEEESDLEEGDVEEDEEEEEHDENEEDYEDEEDEEEEHGSEEDEERSDEEEEEHSDEDDEGSEVASEGSGVDVSKELDQTTTSVHFENGSPRYQNRNIFGNSKNNMGASTFSTISRSEAEPQSRSIFGEATKFAPPLFSKTSGPFDSPSPVRSTQVAQPSLLRPQEGPRTTSTPVFNKNQLLGASTTPKGPPPVDPNMAAQRKFAAKKEAEAQALVDPEDEGIQQLLAADVEPTLTMNEFLVVDSKLETHRAPSSKPSSEVPAAVETLWRDINRMADRLGLNSRSLASFILGHTKFAKEGGRTKEDLETPEDWVLVEASELTKLIDGQLARELEEGRIKDVAETQATLDKVSRELRTMRAKEEDMRKLFAAQTDPEQIATIKAQPLSREQSVQQTELRRAYAQFAKQLAEAEEALVLLRTKIAARAAEKGAVSLAGGTAKVPTVEAVMRTIQKMTTMAEKRSGDVDLLELQIQRHKLSQSQSREASSESREGTPTPNPLKASTTASLRSSTTFTPRDSVRSVSSHSQSPGAFSASVRSRSSTMTPGTSAVPSPSPRKKVSMFTEEERKEIRAREARRKGKLALLRKALEKQGPRVERLGDDD</sequence>
<feature type="compositionally biased region" description="Low complexity" evidence="5">
    <location>
        <begin position="1431"/>
        <end position="1457"/>
    </location>
</feature>
<keyword evidence="2" id="KW-0813">Transport</keyword>
<organism evidence="7 8">
    <name type="scientific">Neurospora tetraspora</name>
    <dbReference type="NCBI Taxonomy" id="94610"/>
    <lineage>
        <taxon>Eukaryota</taxon>
        <taxon>Fungi</taxon>
        <taxon>Dikarya</taxon>
        <taxon>Ascomycota</taxon>
        <taxon>Pezizomycotina</taxon>
        <taxon>Sordariomycetes</taxon>
        <taxon>Sordariomycetidae</taxon>
        <taxon>Sordariales</taxon>
        <taxon>Sordariaceae</taxon>
        <taxon>Neurospora</taxon>
    </lineage>
</organism>
<dbReference type="Gene3D" id="2.130.10.10">
    <property type="entry name" value="YVTN repeat-like/Quinoprotein amine dehydrogenase"/>
    <property type="match status" value="1"/>
</dbReference>
<dbReference type="RefSeq" id="XP_062687621.1">
    <property type="nucleotide sequence ID" value="XM_062823904.1"/>
</dbReference>
<dbReference type="GO" id="GO:0006405">
    <property type="term" value="P:RNA export from nucleus"/>
    <property type="evidence" value="ECO:0007669"/>
    <property type="project" value="TreeGrafter"/>
</dbReference>
<feature type="compositionally biased region" description="Basic and acidic residues" evidence="5">
    <location>
        <begin position="671"/>
        <end position="687"/>
    </location>
</feature>
<evidence type="ECO:0000256" key="3">
    <source>
        <dbReference type="ARBA" id="ARBA00023242"/>
    </source>
</evidence>
<dbReference type="GO" id="GO:0017056">
    <property type="term" value="F:structural constituent of nuclear pore"/>
    <property type="evidence" value="ECO:0007669"/>
    <property type="project" value="TreeGrafter"/>
</dbReference>
<keyword evidence="8" id="KW-1185">Reference proteome</keyword>
<comment type="subcellular location">
    <subcellularLocation>
        <location evidence="1">Nucleus</location>
    </subcellularLocation>
</comment>
<dbReference type="SUPFAM" id="SSF117289">
    <property type="entry name" value="Nucleoporin domain"/>
    <property type="match status" value="1"/>
</dbReference>
<dbReference type="FunFam" id="2.130.10.10:FF:000645">
    <property type="entry name" value="Putative nuclear pore complex subunit Nup159"/>
    <property type="match status" value="1"/>
</dbReference>
<dbReference type="InterPro" id="IPR039462">
    <property type="entry name" value="Nup159/Nup146_N"/>
</dbReference>
<feature type="compositionally biased region" description="Polar residues" evidence="5">
    <location>
        <begin position="1097"/>
        <end position="1117"/>
    </location>
</feature>
<evidence type="ECO:0000313" key="7">
    <source>
        <dbReference type="EMBL" id="KAK3356244.1"/>
    </source>
</evidence>
<dbReference type="GO" id="GO:0005643">
    <property type="term" value="C:nuclear pore"/>
    <property type="evidence" value="ECO:0007669"/>
    <property type="project" value="TreeGrafter"/>
</dbReference>
<comment type="caution">
    <text evidence="7">The sequence shown here is derived from an EMBL/GenBank/DDBJ whole genome shotgun (WGS) entry which is preliminary data.</text>
</comment>
<feature type="region of interest" description="Disordered" evidence="5">
    <location>
        <begin position="449"/>
        <end position="474"/>
    </location>
</feature>
<feature type="compositionally biased region" description="Polar residues" evidence="5">
    <location>
        <begin position="1464"/>
        <end position="1480"/>
    </location>
</feature>
<dbReference type="InterPro" id="IPR015943">
    <property type="entry name" value="WD40/YVTN_repeat-like_dom_sf"/>
</dbReference>
<feature type="compositionally biased region" description="Polar residues" evidence="5">
    <location>
        <begin position="1068"/>
        <end position="1087"/>
    </location>
</feature>
<evidence type="ECO:0000259" key="6">
    <source>
        <dbReference type="Pfam" id="PF16755"/>
    </source>
</evidence>
<feature type="compositionally biased region" description="Basic and acidic residues" evidence="5">
    <location>
        <begin position="763"/>
        <end position="785"/>
    </location>
</feature>